<organism evidence="1 2">
    <name type="scientific">Neolentinus lepideus HHB14362 ss-1</name>
    <dbReference type="NCBI Taxonomy" id="1314782"/>
    <lineage>
        <taxon>Eukaryota</taxon>
        <taxon>Fungi</taxon>
        <taxon>Dikarya</taxon>
        <taxon>Basidiomycota</taxon>
        <taxon>Agaricomycotina</taxon>
        <taxon>Agaricomycetes</taxon>
        <taxon>Gloeophyllales</taxon>
        <taxon>Gloeophyllaceae</taxon>
        <taxon>Neolentinus</taxon>
    </lineage>
</organism>
<dbReference type="OrthoDB" id="4062651at2759"/>
<protein>
    <submittedName>
        <fullName evidence="1">Uncharacterized protein</fullName>
    </submittedName>
</protein>
<reference evidence="1 2" key="1">
    <citation type="journal article" date="2016" name="Mol. Biol. Evol.">
        <title>Comparative Genomics of Early-Diverging Mushroom-Forming Fungi Provides Insights into the Origins of Lignocellulose Decay Capabilities.</title>
        <authorList>
            <person name="Nagy L.G."/>
            <person name="Riley R."/>
            <person name="Tritt A."/>
            <person name="Adam C."/>
            <person name="Daum C."/>
            <person name="Floudas D."/>
            <person name="Sun H."/>
            <person name="Yadav J.S."/>
            <person name="Pangilinan J."/>
            <person name="Larsson K.H."/>
            <person name="Matsuura K."/>
            <person name="Barry K."/>
            <person name="Labutti K."/>
            <person name="Kuo R."/>
            <person name="Ohm R.A."/>
            <person name="Bhattacharya S.S."/>
            <person name="Shirouzu T."/>
            <person name="Yoshinaga Y."/>
            <person name="Martin F.M."/>
            <person name="Grigoriev I.V."/>
            <person name="Hibbett D.S."/>
        </authorList>
    </citation>
    <scope>NUCLEOTIDE SEQUENCE [LARGE SCALE GENOMIC DNA]</scope>
    <source>
        <strain evidence="1 2">HHB14362 ss-1</strain>
    </source>
</reference>
<evidence type="ECO:0000313" key="2">
    <source>
        <dbReference type="Proteomes" id="UP000076761"/>
    </source>
</evidence>
<dbReference type="InParanoid" id="A0A165MX45"/>
<sequence length="561" mass="62707">MSTESLEFVVEVLLDRATDSVYTVKYQYLTTAFYEYEQSKLAYVSDLEETVLDAVRQRAGPLKIPLGGEMSVCMYELLESLGPRPRSRKALTERYKDFDQAYLDEAAEPLNSRKGLRHVIDSKSLIAVLTVVPPACPKLQTLQEVHEANPQIHRETIARVAQTRKSPSAGAAIGELVITQRAGRADAVYNYRPLSLTPLPITIYHPVFAKFLQIMEEDTVLMHDELAHALTFIGQAVKLYKNETKRMEQLSAMKAGVHQSILGITGLTFESGDFNPDGVVFSAQTPDQFKTILCITEVRNEIGEGGSDPISQAECAYVAVYSSDEARPVRDMCCCPAILIGMAGPHIMVKGAVFAEQLITQNLTGYISIVPLLARARSALDDASYRVARLFRALRECIKFLDEYYTGVVKAMSSVPSTRVTRSTKGISSPSSGVQTPLRVPTFMGPHFTEYYDNANRKVVLTYQKHLVSDMKPVFLAQAVIESKSVSVVVKFANTYNREAHELLANASPPQAPKLWHCQWDDTVWMWVVVMDYVEGRKIEDELTDFAHVESWRSRPCTKII</sequence>
<accession>A0A165MX45</accession>
<dbReference type="EMBL" id="KV425658">
    <property type="protein sequence ID" value="KZT18890.1"/>
    <property type="molecule type" value="Genomic_DNA"/>
</dbReference>
<evidence type="ECO:0000313" key="1">
    <source>
        <dbReference type="EMBL" id="KZT18890.1"/>
    </source>
</evidence>
<dbReference type="Proteomes" id="UP000076761">
    <property type="component" value="Unassembled WGS sequence"/>
</dbReference>
<dbReference type="AlphaFoldDB" id="A0A165MX45"/>
<name>A0A165MX45_9AGAM</name>
<proteinExistence type="predicted"/>
<gene>
    <name evidence="1" type="ORF">NEOLEDRAFT_1142814</name>
</gene>
<keyword evidence="2" id="KW-1185">Reference proteome</keyword>